<organism evidence="5 6">
    <name type="scientific">candidate division TA06 bacterium</name>
    <dbReference type="NCBI Taxonomy" id="2250710"/>
    <lineage>
        <taxon>Bacteria</taxon>
        <taxon>Bacteria division TA06</taxon>
    </lineage>
</organism>
<reference evidence="5 6" key="1">
    <citation type="submission" date="2018-06" db="EMBL/GenBank/DDBJ databases">
        <title>Extensive metabolic versatility and redundancy in microbially diverse, dynamic hydrothermal sediments.</title>
        <authorList>
            <person name="Dombrowski N."/>
            <person name="Teske A."/>
            <person name="Baker B.J."/>
        </authorList>
    </citation>
    <scope>NUCLEOTIDE SEQUENCE [LARGE SCALE GENOMIC DNA]</scope>
    <source>
        <strain evidence="5">B10_G13</strain>
    </source>
</reference>
<dbReference type="Gene3D" id="3.20.20.370">
    <property type="entry name" value="Glycoside hydrolase/deacetylase"/>
    <property type="match status" value="1"/>
</dbReference>
<dbReference type="Pfam" id="PF01522">
    <property type="entry name" value="Polysacc_deac_1"/>
    <property type="match status" value="1"/>
</dbReference>
<comment type="subcellular location">
    <subcellularLocation>
        <location evidence="1">Secreted</location>
    </subcellularLocation>
</comment>
<keyword evidence="2" id="KW-0732">Signal</keyword>
<gene>
    <name evidence="5" type="ORF">DRP43_05475</name>
</gene>
<protein>
    <recommendedName>
        <fullName evidence="4">NodB homology domain-containing protein</fullName>
    </recommendedName>
</protein>
<dbReference type="GO" id="GO:0005576">
    <property type="term" value="C:extracellular region"/>
    <property type="evidence" value="ECO:0007669"/>
    <property type="project" value="UniProtKB-SubCell"/>
</dbReference>
<proteinExistence type="predicted"/>
<evidence type="ECO:0000313" key="6">
    <source>
        <dbReference type="Proteomes" id="UP000271125"/>
    </source>
</evidence>
<dbReference type="Proteomes" id="UP000271125">
    <property type="component" value="Unassembled WGS sequence"/>
</dbReference>
<evidence type="ECO:0000256" key="3">
    <source>
        <dbReference type="SAM" id="Phobius"/>
    </source>
</evidence>
<feature type="domain" description="NodB homology" evidence="4">
    <location>
        <begin position="83"/>
        <end position="284"/>
    </location>
</feature>
<evidence type="ECO:0000256" key="2">
    <source>
        <dbReference type="ARBA" id="ARBA00022729"/>
    </source>
</evidence>
<comment type="caution">
    <text evidence="5">The sequence shown here is derived from an EMBL/GenBank/DDBJ whole genome shotgun (WGS) entry which is preliminary data.</text>
</comment>
<dbReference type="InterPro" id="IPR011330">
    <property type="entry name" value="Glyco_hydro/deAcase_b/a-brl"/>
</dbReference>
<evidence type="ECO:0000313" key="5">
    <source>
        <dbReference type="EMBL" id="RKX68544.1"/>
    </source>
</evidence>
<feature type="transmembrane region" description="Helical" evidence="3">
    <location>
        <begin position="6"/>
        <end position="22"/>
    </location>
</feature>
<name>A0A660SCP2_UNCT6</name>
<dbReference type="PANTHER" id="PTHR34216:SF3">
    <property type="entry name" value="POLY-BETA-1,6-N-ACETYL-D-GLUCOSAMINE N-DEACETYLASE"/>
    <property type="match status" value="1"/>
</dbReference>
<dbReference type="EMBL" id="QNBD01000262">
    <property type="protein sequence ID" value="RKX68544.1"/>
    <property type="molecule type" value="Genomic_DNA"/>
</dbReference>
<dbReference type="CDD" id="cd10918">
    <property type="entry name" value="CE4_NodB_like_5s_6s"/>
    <property type="match status" value="1"/>
</dbReference>
<dbReference type="InterPro" id="IPR002509">
    <property type="entry name" value="NODB_dom"/>
</dbReference>
<dbReference type="AlphaFoldDB" id="A0A660SCP2"/>
<keyword evidence="3" id="KW-0812">Transmembrane</keyword>
<dbReference type="InterPro" id="IPR051398">
    <property type="entry name" value="Polysacch_Deacetylase"/>
</dbReference>
<keyword evidence="3" id="KW-0472">Membrane</keyword>
<dbReference type="SUPFAM" id="SSF88713">
    <property type="entry name" value="Glycoside hydrolase/deacetylase"/>
    <property type="match status" value="1"/>
</dbReference>
<dbReference type="GO" id="GO:0005975">
    <property type="term" value="P:carbohydrate metabolic process"/>
    <property type="evidence" value="ECO:0007669"/>
    <property type="project" value="InterPro"/>
</dbReference>
<keyword evidence="3" id="KW-1133">Transmembrane helix</keyword>
<evidence type="ECO:0000256" key="1">
    <source>
        <dbReference type="ARBA" id="ARBA00004613"/>
    </source>
</evidence>
<accession>A0A660SCP2</accession>
<dbReference type="PANTHER" id="PTHR34216">
    <property type="match status" value="1"/>
</dbReference>
<dbReference type="GO" id="GO:0016810">
    <property type="term" value="F:hydrolase activity, acting on carbon-nitrogen (but not peptide) bonds"/>
    <property type="evidence" value="ECO:0007669"/>
    <property type="project" value="InterPro"/>
</dbReference>
<evidence type="ECO:0000259" key="4">
    <source>
        <dbReference type="PROSITE" id="PS51677"/>
    </source>
</evidence>
<sequence length="284" mass="34198">MILIEFFLISVIINIIFWYREYSRNRKYPIILLFHQIENNWRPGVGWNYLSQFNRFMNYLKDNNYNVLPLSILLENTKRYSRKEIIITFDDGYEDVYKYVYPIMKKYDFPFAIFPIVDYFGKYNDWDFVIGEKTRHLDIKQLIELSNDEFVTIGSHTLNHLDLNRVSKQIMRSEIVNSKEKLEKIIGRDVDYLSYPFGIYNDTIIKITKDSGYKMALGYYARKNSDSYYTIPRTGIYLIDTMSDFKLKLNNYFVIFDWFEDLKGRTINLLSNLACNNKRKSEIY</sequence>
<dbReference type="PROSITE" id="PS51677">
    <property type="entry name" value="NODB"/>
    <property type="match status" value="1"/>
</dbReference>